<name>A0A7N0ZYB5_KALFE</name>
<dbReference type="AlphaFoldDB" id="A0A7N0ZYB5"/>
<dbReference type="Gramene" id="Kaladp0053s0504.1.v1.1">
    <property type="protein sequence ID" value="Kaladp0053s0504.1.v1.1.CDS.1"/>
    <property type="gene ID" value="Kaladp0053s0504.v1.1"/>
</dbReference>
<dbReference type="EnsemblPlants" id="Kaladp0053s0504.1.v1.1">
    <property type="protein sequence ID" value="Kaladp0053s0504.1.v1.1.CDS.1"/>
    <property type="gene ID" value="Kaladp0053s0504.v1.1"/>
</dbReference>
<protein>
    <submittedName>
        <fullName evidence="1">Uncharacterized protein</fullName>
    </submittedName>
</protein>
<evidence type="ECO:0000313" key="1">
    <source>
        <dbReference type="EnsemblPlants" id="Kaladp0053s0504.1.v1.1.CDS.1"/>
    </source>
</evidence>
<organism evidence="1 2">
    <name type="scientific">Kalanchoe fedtschenkoi</name>
    <name type="common">Lavender scallops</name>
    <name type="synonym">South American air plant</name>
    <dbReference type="NCBI Taxonomy" id="63787"/>
    <lineage>
        <taxon>Eukaryota</taxon>
        <taxon>Viridiplantae</taxon>
        <taxon>Streptophyta</taxon>
        <taxon>Embryophyta</taxon>
        <taxon>Tracheophyta</taxon>
        <taxon>Spermatophyta</taxon>
        <taxon>Magnoliopsida</taxon>
        <taxon>eudicotyledons</taxon>
        <taxon>Gunneridae</taxon>
        <taxon>Pentapetalae</taxon>
        <taxon>Saxifragales</taxon>
        <taxon>Crassulaceae</taxon>
        <taxon>Kalanchoe</taxon>
    </lineage>
</organism>
<keyword evidence="2" id="KW-1185">Reference proteome</keyword>
<accession>A0A7N0ZYB5</accession>
<reference evidence="1" key="1">
    <citation type="submission" date="2021-01" db="UniProtKB">
        <authorList>
            <consortium name="EnsemblPlants"/>
        </authorList>
    </citation>
    <scope>IDENTIFICATION</scope>
</reference>
<proteinExistence type="predicted"/>
<sequence>MDLVNLRSNSVVDKLLDILNHHLCVGKLLENIKSMKRILVHLQRRHLLPTLLQPLTIPLVPVLQRIIPAANHQRRRKLHARQIHPIRPHHVRRPVVPVSLFRQEGLPHFVGPPHIQHQRLLQPQLRLRPLHPAVERHQLDQPYHSEALELFVSARFDRHVVRDVPSRAVSREET</sequence>
<dbReference type="Proteomes" id="UP000594263">
    <property type="component" value="Unplaced"/>
</dbReference>
<evidence type="ECO:0000313" key="2">
    <source>
        <dbReference type="Proteomes" id="UP000594263"/>
    </source>
</evidence>